<protein>
    <submittedName>
        <fullName evidence="5">Ferredoxin</fullName>
    </submittedName>
</protein>
<dbReference type="InterPro" id="IPR017896">
    <property type="entry name" value="4Fe4S_Fe-S-bd"/>
</dbReference>
<reference evidence="5 6" key="1">
    <citation type="submission" date="2018-08" db="EMBL/GenBank/DDBJ databases">
        <title>A genome reference for cultivated species of the human gut microbiota.</title>
        <authorList>
            <person name="Zou Y."/>
            <person name="Xue W."/>
            <person name="Luo G."/>
        </authorList>
    </citation>
    <scope>NUCLEOTIDE SEQUENCE [LARGE SCALE GENOMIC DNA]</scope>
    <source>
        <strain evidence="5 6">AM07-24</strain>
    </source>
</reference>
<dbReference type="AlphaFoldDB" id="A0A415E3C8"/>
<evidence type="ECO:0000256" key="1">
    <source>
        <dbReference type="ARBA" id="ARBA00022723"/>
    </source>
</evidence>
<dbReference type="Pfam" id="PF13187">
    <property type="entry name" value="Fer4_9"/>
    <property type="match status" value="1"/>
</dbReference>
<dbReference type="PANTHER" id="PTHR43122">
    <property type="entry name" value="FERREDOXIN SUBUNIT OF PYRUVATE:FLAVODOXIN OXIDOREDUCTASE-RELATED"/>
    <property type="match status" value="1"/>
</dbReference>
<accession>A0A415E3C8</accession>
<dbReference type="GO" id="GO:0046872">
    <property type="term" value="F:metal ion binding"/>
    <property type="evidence" value="ECO:0007669"/>
    <property type="project" value="UniProtKB-KW"/>
</dbReference>
<sequence>MNITRIWKVYFSPTGNTDQAVSHLADALRDKLKCPIEKYDFTLPASREALPSFCAGDLVIFGTPVYAGKVPNKLLPFIQNSFKGNGAAAIPIVTFGNRSFDNGLAELTQSLDNNGFRIASAAAVASQHAFSDSLAAGRPDEKDLALLSELAVKTAAKLTADGELPPVSVPGDAEAAYYRPLGLDGQPAVFLKAKPETDTTKCTNCGICARNCPMGSISPEEPSEVTGICIKCHACVHKCPENAKYFDDPAFLSHKAMLEKNFQRRAETLIIV</sequence>
<dbReference type="EMBL" id="QRMS01000002">
    <property type="protein sequence ID" value="RHJ88128.1"/>
    <property type="molecule type" value="Genomic_DNA"/>
</dbReference>
<evidence type="ECO:0000259" key="4">
    <source>
        <dbReference type="PROSITE" id="PS51379"/>
    </source>
</evidence>
<dbReference type="InterPro" id="IPR047964">
    <property type="entry name" value="EFR1-like"/>
</dbReference>
<dbReference type="NCBIfam" id="NF038196">
    <property type="entry name" value="ferrodoxin_EFR1"/>
    <property type="match status" value="1"/>
</dbReference>
<keyword evidence="2" id="KW-0408">Iron</keyword>
<dbReference type="Gene3D" id="3.30.70.20">
    <property type="match status" value="1"/>
</dbReference>
<dbReference type="Gene3D" id="3.40.50.360">
    <property type="match status" value="1"/>
</dbReference>
<dbReference type="PROSITE" id="PS51379">
    <property type="entry name" value="4FE4S_FER_2"/>
    <property type="match status" value="2"/>
</dbReference>
<dbReference type="PANTHER" id="PTHR43122:SF1">
    <property type="entry name" value="IRON-SULFUR-BINDING PROTEIN"/>
    <property type="match status" value="1"/>
</dbReference>
<dbReference type="SUPFAM" id="SSF52218">
    <property type="entry name" value="Flavoproteins"/>
    <property type="match status" value="1"/>
</dbReference>
<dbReference type="SUPFAM" id="SSF54862">
    <property type="entry name" value="4Fe-4S ferredoxins"/>
    <property type="match status" value="1"/>
</dbReference>
<evidence type="ECO:0000256" key="3">
    <source>
        <dbReference type="ARBA" id="ARBA00023014"/>
    </source>
</evidence>
<dbReference type="Proteomes" id="UP000284841">
    <property type="component" value="Unassembled WGS sequence"/>
</dbReference>
<keyword evidence="3" id="KW-0411">Iron-sulfur</keyword>
<evidence type="ECO:0000256" key="2">
    <source>
        <dbReference type="ARBA" id="ARBA00023004"/>
    </source>
</evidence>
<dbReference type="InterPro" id="IPR017900">
    <property type="entry name" value="4Fe4S_Fe_S_CS"/>
</dbReference>
<name>A0A415E3C8_9FIRM</name>
<comment type="caution">
    <text evidence="5">The sequence shown here is derived from an EMBL/GenBank/DDBJ whole genome shotgun (WGS) entry which is preliminary data.</text>
</comment>
<dbReference type="InterPro" id="IPR029039">
    <property type="entry name" value="Flavoprotein-like_sf"/>
</dbReference>
<dbReference type="STRING" id="1776384.GCA_900086585_03695"/>
<proteinExistence type="predicted"/>
<evidence type="ECO:0000313" key="6">
    <source>
        <dbReference type="Proteomes" id="UP000284841"/>
    </source>
</evidence>
<organism evidence="5 6">
    <name type="scientific">Emergencia timonensis</name>
    <dbReference type="NCBI Taxonomy" id="1776384"/>
    <lineage>
        <taxon>Bacteria</taxon>
        <taxon>Bacillati</taxon>
        <taxon>Bacillota</taxon>
        <taxon>Clostridia</taxon>
        <taxon>Peptostreptococcales</taxon>
        <taxon>Anaerovoracaceae</taxon>
        <taxon>Emergencia</taxon>
    </lineage>
</organism>
<dbReference type="PROSITE" id="PS00198">
    <property type="entry name" value="4FE4S_FER_1"/>
    <property type="match status" value="2"/>
</dbReference>
<feature type="domain" description="4Fe-4S ferredoxin-type" evidence="4">
    <location>
        <begin position="193"/>
        <end position="222"/>
    </location>
</feature>
<keyword evidence="1" id="KW-0479">Metal-binding</keyword>
<dbReference type="GO" id="GO:0051536">
    <property type="term" value="F:iron-sulfur cluster binding"/>
    <property type="evidence" value="ECO:0007669"/>
    <property type="project" value="UniProtKB-KW"/>
</dbReference>
<dbReference type="RefSeq" id="WP_118334689.1">
    <property type="nucleotide sequence ID" value="NZ_AP025567.1"/>
</dbReference>
<evidence type="ECO:0000313" key="5">
    <source>
        <dbReference type="EMBL" id="RHJ88128.1"/>
    </source>
</evidence>
<dbReference type="OrthoDB" id="9813995at2"/>
<feature type="domain" description="4Fe-4S ferredoxin-type" evidence="4">
    <location>
        <begin position="229"/>
        <end position="249"/>
    </location>
</feature>
<gene>
    <name evidence="5" type="ORF">DW099_06830</name>
</gene>
<keyword evidence="6" id="KW-1185">Reference proteome</keyword>